<dbReference type="InterPro" id="IPR002018">
    <property type="entry name" value="CarbesteraseB"/>
</dbReference>
<dbReference type="PANTHER" id="PTHR43142">
    <property type="entry name" value="CARBOXYLIC ESTER HYDROLASE"/>
    <property type="match status" value="1"/>
</dbReference>
<dbReference type="Gene3D" id="3.40.50.1820">
    <property type="entry name" value="alpha/beta hydrolase"/>
    <property type="match status" value="1"/>
</dbReference>
<gene>
    <name evidence="8" type="ORF">CHIRRI_LOCUS12187</name>
</gene>
<evidence type="ECO:0000256" key="3">
    <source>
        <dbReference type="ARBA" id="ARBA00022801"/>
    </source>
</evidence>
<evidence type="ECO:0000256" key="1">
    <source>
        <dbReference type="ARBA" id="ARBA00005964"/>
    </source>
</evidence>
<protein>
    <recommendedName>
        <fullName evidence="6">Carboxylic ester hydrolase</fullName>
        <ecNumber evidence="6">3.1.1.-</ecNumber>
    </recommendedName>
</protein>
<comment type="similarity">
    <text evidence="1 6">Belongs to the type-B carboxylesterase/lipase family.</text>
</comment>
<keyword evidence="5" id="KW-0325">Glycoprotein</keyword>
<dbReference type="PROSITE" id="PS00122">
    <property type="entry name" value="CARBOXYLESTERASE_B_1"/>
    <property type="match status" value="1"/>
</dbReference>
<reference evidence="8" key="1">
    <citation type="submission" date="2022-01" db="EMBL/GenBank/DDBJ databases">
        <authorList>
            <person name="King R."/>
        </authorList>
    </citation>
    <scope>NUCLEOTIDE SEQUENCE</scope>
</reference>
<dbReference type="PANTHER" id="PTHR43142:SF1">
    <property type="entry name" value="CARBOXYLIC ESTER HYDROLASE"/>
    <property type="match status" value="1"/>
</dbReference>
<accession>A0A9N9WXE8</accession>
<dbReference type="PROSITE" id="PS00941">
    <property type="entry name" value="CARBOXYLESTERASE_B_2"/>
    <property type="match status" value="1"/>
</dbReference>
<dbReference type="AlphaFoldDB" id="A0A9N9WXE8"/>
<dbReference type="InterPro" id="IPR029058">
    <property type="entry name" value="AB_hydrolase_fold"/>
</dbReference>
<keyword evidence="9" id="KW-1185">Reference proteome</keyword>
<evidence type="ECO:0000256" key="5">
    <source>
        <dbReference type="ARBA" id="ARBA00023180"/>
    </source>
</evidence>
<evidence type="ECO:0000256" key="6">
    <source>
        <dbReference type="RuleBase" id="RU361235"/>
    </source>
</evidence>
<dbReference type="EC" id="3.1.1.-" evidence="6"/>
<evidence type="ECO:0000313" key="9">
    <source>
        <dbReference type="Proteomes" id="UP001153620"/>
    </source>
</evidence>
<dbReference type="InterPro" id="IPR019826">
    <property type="entry name" value="Carboxylesterase_B_AS"/>
</dbReference>
<dbReference type="Pfam" id="PF00135">
    <property type="entry name" value="COesterase"/>
    <property type="match status" value="1"/>
</dbReference>
<evidence type="ECO:0000256" key="4">
    <source>
        <dbReference type="ARBA" id="ARBA00023157"/>
    </source>
</evidence>
<dbReference type="SUPFAM" id="SSF53474">
    <property type="entry name" value="alpha/beta-Hydrolases"/>
    <property type="match status" value="1"/>
</dbReference>
<sequence length="605" mass="69272">MIKENLVILCSYLILCCECRTSEKLKITLSNGSRLLGRYLTSDSGRGMRAFMGIPYAEKPIGELRWKAPQPKKPWPELKKAYKDGPVCVQRDPFQRYFPIVGDEDCLYLNVYTPEEIKNPIPVMVFFHGGGLMCGSGTKVYYGPDYLLDHDVIFVGVNYRLGPLGFLSTGDDNCPGNFGFKDQVEALRWVNRNIALFGGNPNLVTIFGESAGGASITYHMQSKMSKGLFHRGIAQSGTNLAPWGAVAHSGVAEERAQELGRMLNCSHKDYGNDYAKMLSCLRKIDSYTITDSFAQFWEWDTDPMVPFPPVVEKASEAAFITENPRFIENRHGDNIPFMTGITSEEGLLKTSAIFNNRTLAQSLVDEWNDALPISLYYNHYYKDQQANITKEIEKFYFNGRRLKSVEEVLQPQNMEGLTNMWSDSWFFHAMVDYLKKRFAIKNAAPTYVYLLSHKGASSFTEVFKGGTENFYGTVHAEELQYLFPIRKDFHYFFSSIPTEQDKKMTKLMTKLWVNFAYNGNPTPEDNEIKQNKDEDKSKLVKEVEMDIKKENWKPAYTFPLDFMNIGNEMNEKNENLLSMGLRLYPERAKFWNKLQAHMPSKDEAL</sequence>
<organism evidence="8 9">
    <name type="scientific">Chironomus riparius</name>
    <dbReference type="NCBI Taxonomy" id="315576"/>
    <lineage>
        <taxon>Eukaryota</taxon>
        <taxon>Metazoa</taxon>
        <taxon>Ecdysozoa</taxon>
        <taxon>Arthropoda</taxon>
        <taxon>Hexapoda</taxon>
        <taxon>Insecta</taxon>
        <taxon>Pterygota</taxon>
        <taxon>Neoptera</taxon>
        <taxon>Endopterygota</taxon>
        <taxon>Diptera</taxon>
        <taxon>Nematocera</taxon>
        <taxon>Chironomoidea</taxon>
        <taxon>Chironomidae</taxon>
        <taxon>Chironominae</taxon>
        <taxon>Chironomus</taxon>
    </lineage>
</organism>
<dbReference type="InterPro" id="IPR019819">
    <property type="entry name" value="Carboxylesterase_B_CS"/>
</dbReference>
<keyword evidence="2" id="KW-0719">Serine esterase</keyword>
<dbReference type="GO" id="GO:0052689">
    <property type="term" value="F:carboxylic ester hydrolase activity"/>
    <property type="evidence" value="ECO:0007669"/>
    <property type="project" value="UniProtKB-KW"/>
</dbReference>
<feature type="domain" description="Carboxylesterase type B" evidence="7">
    <location>
        <begin position="27"/>
        <end position="573"/>
    </location>
</feature>
<dbReference type="EMBL" id="OU895879">
    <property type="protein sequence ID" value="CAG9809360.1"/>
    <property type="molecule type" value="Genomic_DNA"/>
</dbReference>
<evidence type="ECO:0000313" key="8">
    <source>
        <dbReference type="EMBL" id="CAG9809360.1"/>
    </source>
</evidence>
<proteinExistence type="inferred from homology"/>
<name>A0A9N9WXE8_9DIPT</name>
<keyword evidence="4" id="KW-1015">Disulfide bond</keyword>
<keyword evidence="3 6" id="KW-0378">Hydrolase</keyword>
<dbReference type="Proteomes" id="UP001153620">
    <property type="component" value="Chromosome 3"/>
</dbReference>
<reference evidence="8" key="2">
    <citation type="submission" date="2022-10" db="EMBL/GenBank/DDBJ databases">
        <authorList>
            <consortium name="ENA_rothamsted_submissions"/>
            <consortium name="culmorum"/>
            <person name="King R."/>
        </authorList>
    </citation>
    <scope>NUCLEOTIDE SEQUENCE</scope>
</reference>
<evidence type="ECO:0000259" key="7">
    <source>
        <dbReference type="Pfam" id="PF00135"/>
    </source>
</evidence>
<dbReference type="OrthoDB" id="19653at2759"/>
<evidence type="ECO:0000256" key="2">
    <source>
        <dbReference type="ARBA" id="ARBA00022487"/>
    </source>
</evidence>